<gene>
    <name evidence="2" type="ORF">BDV24DRAFT_167624</name>
</gene>
<reference evidence="2" key="1">
    <citation type="submission" date="2019-04" db="EMBL/GenBank/DDBJ databases">
        <title>Friends and foes A comparative genomics study of 23 Aspergillus species from section Flavi.</title>
        <authorList>
            <consortium name="DOE Joint Genome Institute"/>
            <person name="Kjaerbolling I."/>
            <person name="Vesth T."/>
            <person name="Frisvad J.C."/>
            <person name="Nybo J.L."/>
            <person name="Theobald S."/>
            <person name="Kildgaard S."/>
            <person name="Isbrandt T."/>
            <person name="Kuo A."/>
            <person name="Sato A."/>
            <person name="Lyhne E.K."/>
            <person name="Kogle M.E."/>
            <person name="Wiebenga A."/>
            <person name="Kun R.S."/>
            <person name="Lubbers R.J."/>
            <person name="Makela M.R."/>
            <person name="Barry K."/>
            <person name="Chovatia M."/>
            <person name="Clum A."/>
            <person name="Daum C."/>
            <person name="Haridas S."/>
            <person name="He G."/>
            <person name="LaButti K."/>
            <person name="Lipzen A."/>
            <person name="Mondo S."/>
            <person name="Riley R."/>
            <person name="Salamov A."/>
            <person name="Simmons B.A."/>
            <person name="Magnuson J.K."/>
            <person name="Henrissat B."/>
            <person name="Mortensen U.H."/>
            <person name="Larsen T.O."/>
            <person name="Devries R.P."/>
            <person name="Grigoriev I.V."/>
            <person name="Machida M."/>
            <person name="Baker S.E."/>
            <person name="Andersen M.R."/>
        </authorList>
    </citation>
    <scope>NUCLEOTIDE SEQUENCE</scope>
    <source>
        <strain evidence="2">CBS 117612</strain>
    </source>
</reference>
<evidence type="ECO:0000256" key="1">
    <source>
        <dbReference type="SAM" id="MobiDB-lite"/>
    </source>
</evidence>
<evidence type="ECO:0000313" key="2">
    <source>
        <dbReference type="EMBL" id="KAE8337083.1"/>
    </source>
</evidence>
<name>A0A5N6XWQ2_9EURO</name>
<protein>
    <submittedName>
        <fullName evidence="2">Uncharacterized protein</fullName>
    </submittedName>
</protein>
<dbReference type="OrthoDB" id="2962993at2759"/>
<organism evidence="2">
    <name type="scientific">Aspergillus arachidicola</name>
    <dbReference type="NCBI Taxonomy" id="656916"/>
    <lineage>
        <taxon>Eukaryota</taxon>
        <taxon>Fungi</taxon>
        <taxon>Dikarya</taxon>
        <taxon>Ascomycota</taxon>
        <taxon>Pezizomycotina</taxon>
        <taxon>Eurotiomycetes</taxon>
        <taxon>Eurotiomycetidae</taxon>
        <taxon>Eurotiales</taxon>
        <taxon>Aspergillaceae</taxon>
        <taxon>Aspergillus</taxon>
        <taxon>Aspergillus subgen. Circumdati</taxon>
    </lineage>
</organism>
<dbReference type="Proteomes" id="UP000325558">
    <property type="component" value="Unassembled WGS sequence"/>
</dbReference>
<sequence length="103" mass="12317">MHSFKSMVSPVDMPLTTNQPFNMTKPEEVQAEYHEHVQKVEQSEQDVIYQTYASQSPEWHRKKTKQLLRKVDFHLLPCLIVMYLLNFLDRKYVPLVPQQSQRN</sequence>
<feature type="region of interest" description="Disordered" evidence="1">
    <location>
        <begin position="1"/>
        <end position="21"/>
    </location>
</feature>
<accession>A0A5N6XWQ2</accession>
<dbReference type="EMBL" id="ML737185">
    <property type="protein sequence ID" value="KAE8337083.1"/>
    <property type="molecule type" value="Genomic_DNA"/>
</dbReference>
<dbReference type="AlphaFoldDB" id="A0A5N6XWQ2"/>
<proteinExistence type="predicted"/>